<reference evidence="3 4" key="1">
    <citation type="submission" date="2020-08" db="EMBL/GenBank/DDBJ databases">
        <title>Genomic Encyclopedia of Type Strains, Phase IV (KMG-IV): sequencing the most valuable type-strain genomes for metagenomic binning, comparative biology and taxonomic classification.</title>
        <authorList>
            <person name="Goeker M."/>
        </authorList>
    </citation>
    <scope>NUCLEOTIDE SEQUENCE [LARGE SCALE GENOMIC DNA]</scope>
    <source>
        <strain evidence="3 4">DSM 105481</strain>
    </source>
</reference>
<feature type="compositionally biased region" description="Polar residues" evidence="1">
    <location>
        <begin position="79"/>
        <end position="95"/>
    </location>
</feature>
<organism evidence="3 4">
    <name type="scientific">Peribacillus huizhouensis</name>
    <dbReference type="NCBI Taxonomy" id="1501239"/>
    <lineage>
        <taxon>Bacteria</taxon>
        <taxon>Bacillati</taxon>
        <taxon>Bacillota</taxon>
        <taxon>Bacilli</taxon>
        <taxon>Bacillales</taxon>
        <taxon>Bacillaceae</taxon>
        <taxon>Peribacillus</taxon>
    </lineage>
</organism>
<feature type="compositionally biased region" description="Basic and acidic residues" evidence="1">
    <location>
        <begin position="150"/>
        <end position="161"/>
    </location>
</feature>
<evidence type="ECO:0000313" key="3">
    <source>
        <dbReference type="EMBL" id="MBA9024843.1"/>
    </source>
</evidence>
<evidence type="ECO:0000313" key="4">
    <source>
        <dbReference type="Proteomes" id="UP000626697"/>
    </source>
</evidence>
<keyword evidence="2" id="KW-0472">Membrane</keyword>
<proteinExistence type="predicted"/>
<keyword evidence="2" id="KW-1133">Transmembrane helix</keyword>
<feature type="region of interest" description="Disordered" evidence="1">
    <location>
        <begin position="133"/>
        <end position="167"/>
    </location>
</feature>
<evidence type="ECO:0000256" key="2">
    <source>
        <dbReference type="SAM" id="Phobius"/>
    </source>
</evidence>
<accession>A0ABR6CIL7</accession>
<feature type="compositionally biased region" description="Polar residues" evidence="1">
    <location>
        <begin position="140"/>
        <end position="149"/>
    </location>
</feature>
<protein>
    <submittedName>
        <fullName evidence="3">Macrodomain Ter protein organizer (MatP/YcbG family)</fullName>
    </submittedName>
</protein>
<gene>
    <name evidence="3" type="ORF">HNP81_000125</name>
</gene>
<dbReference type="Proteomes" id="UP000626697">
    <property type="component" value="Unassembled WGS sequence"/>
</dbReference>
<dbReference type="EMBL" id="JACJHX010000001">
    <property type="protein sequence ID" value="MBA9024843.1"/>
    <property type="molecule type" value="Genomic_DNA"/>
</dbReference>
<feature type="transmembrane region" description="Helical" evidence="2">
    <location>
        <begin position="6"/>
        <end position="25"/>
    </location>
</feature>
<name>A0ABR6CIL7_9BACI</name>
<feature type="region of interest" description="Disordered" evidence="1">
    <location>
        <begin position="79"/>
        <end position="109"/>
    </location>
</feature>
<comment type="caution">
    <text evidence="3">The sequence shown here is derived from an EMBL/GenBank/DDBJ whole genome shotgun (WGS) entry which is preliminary data.</text>
</comment>
<keyword evidence="2" id="KW-0812">Transmembrane</keyword>
<keyword evidence="4" id="KW-1185">Reference proteome</keyword>
<dbReference type="RefSeq" id="WP_182501254.1">
    <property type="nucleotide sequence ID" value="NZ_JACJHX010000001.1"/>
</dbReference>
<evidence type="ECO:0000256" key="1">
    <source>
        <dbReference type="SAM" id="MobiDB-lite"/>
    </source>
</evidence>
<sequence length="201" mass="23332">MSGFIMFIMFILNIFTIMAIIVLYMRQNRLANFERDQERKAREMEETMATFVLALKEENDRLIHTLSNNNVDTTELNVNEKNISRNSSASSQTQAVDRPNRQVVKVKQEDASSLELPDLPINEEDILEISRKPLEHGDNYKQSTSFQESLKQELKNHEQRAKPTLSDQVNNLLHEGLTTEEIAKKLNKGKTEIELLIRFNR</sequence>